<keyword evidence="4 6" id="KW-0131">Cell cycle</keyword>
<comment type="subunit">
    <text evidence="6">Interacts with MinD and FtsZ.</text>
</comment>
<dbReference type="HAMAP" id="MF_00267">
    <property type="entry name" value="MinC"/>
    <property type="match status" value="1"/>
</dbReference>
<evidence type="ECO:0000256" key="3">
    <source>
        <dbReference type="ARBA" id="ARBA00023210"/>
    </source>
</evidence>
<accession>A0A1X7AQ11</accession>
<dbReference type="InterPro" id="IPR036145">
    <property type="entry name" value="MinC_C_sf"/>
</dbReference>
<reference evidence="9 10" key="1">
    <citation type="submission" date="2017-03" db="EMBL/GenBank/DDBJ databases">
        <authorList>
            <person name="Afonso C.L."/>
            <person name="Miller P.J."/>
            <person name="Scott M.A."/>
            <person name="Spackman E."/>
            <person name="Goraichik I."/>
            <person name="Dimitrov K.M."/>
            <person name="Suarez D.L."/>
            <person name="Swayne D.E."/>
        </authorList>
    </citation>
    <scope>NUCLEOTIDE SEQUENCE [LARGE SCALE GENOMIC DNA]</scope>
    <source>
        <strain evidence="9">SB41UT1</strain>
    </source>
</reference>
<dbReference type="Gene3D" id="2.160.20.70">
    <property type="match status" value="1"/>
</dbReference>
<evidence type="ECO:0000259" key="7">
    <source>
        <dbReference type="Pfam" id="PF03775"/>
    </source>
</evidence>
<dbReference type="GO" id="GO:1901891">
    <property type="term" value="P:regulation of cell septum assembly"/>
    <property type="evidence" value="ECO:0007669"/>
    <property type="project" value="InterPro"/>
</dbReference>
<comment type="similarity">
    <text evidence="1 6">Belongs to the MinC family.</text>
</comment>
<dbReference type="EMBL" id="FWPT01000012">
    <property type="protein sequence ID" value="SMA50411.1"/>
    <property type="molecule type" value="Genomic_DNA"/>
</dbReference>
<dbReference type="InterPro" id="IPR007874">
    <property type="entry name" value="MinC_N"/>
</dbReference>
<evidence type="ECO:0000256" key="4">
    <source>
        <dbReference type="ARBA" id="ARBA00023306"/>
    </source>
</evidence>
<keyword evidence="3 6" id="KW-0717">Septation</keyword>
<gene>
    <name evidence="6 9" type="primary">minC</name>
    <name evidence="9" type="ORF">EHSB41UT_04209</name>
</gene>
<evidence type="ECO:0000256" key="2">
    <source>
        <dbReference type="ARBA" id="ARBA00022618"/>
    </source>
</evidence>
<comment type="function">
    <text evidence="5 6">Cell division inhibitor that blocks the formation of polar Z ring septums. Rapidly oscillates between the poles of the cell to destabilize FtsZ filaments that have formed before they mature into polar Z rings. Prevents FtsZ polymerization.</text>
</comment>
<keyword evidence="10" id="KW-1185">Reference proteome</keyword>
<feature type="domain" description="Septum formation inhibitor MinC N-terminal" evidence="8">
    <location>
        <begin position="1"/>
        <end position="67"/>
    </location>
</feature>
<keyword evidence="2 6" id="KW-0132">Cell division</keyword>
<evidence type="ECO:0000313" key="9">
    <source>
        <dbReference type="EMBL" id="SMA50411.1"/>
    </source>
</evidence>
<feature type="domain" description="Septum formation inhibitor MinC C-terminal" evidence="7">
    <location>
        <begin position="147"/>
        <end position="246"/>
    </location>
</feature>
<name>A0A1X7AQ11_9GAMM</name>
<dbReference type="GO" id="GO:0000917">
    <property type="term" value="P:division septum assembly"/>
    <property type="evidence" value="ECO:0007669"/>
    <property type="project" value="UniProtKB-KW"/>
</dbReference>
<evidence type="ECO:0000256" key="6">
    <source>
        <dbReference type="HAMAP-Rule" id="MF_00267"/>
    </source>
</evidence>
<evidence type="ECO:0000256" key="1">
    <source>
        <dbReference type="ARBA" id="ARBA00006291"/>
    </source>
</evidence>
<dbReference type="AlphaFoldDB" id="A0A1X7AQ11"/>
<dbReference type="PANTHER" id="PTHR34108:SF1">
    <property type="entry name" value="SEPTUM SITE-DETERMINING PROTEIN MINC"/>
    <property type="match status" value="1"/>
</dbReference>
<proteinExistence type="inferred from homology"/>
<evidence type="ECO:0000259" key="8">
    <source>
        <dbReference type="Pfam" id="PF05209"/>
    </source>
</evidence>
<dbReference type="Pfam" id="PF03775">
    <property type="entry name" value="MinC_C"/>
    <property type="match status" value="1"/>
</dbReference>
<organism evidence="9 10">
    <name type="scientific">Parendozoicomonas haliclonae</name>
    <dbReference type="NCBI Taxonomy" id="1960125"/>
    <lineage>
        <taxon>Bacteria</taxon>
        <taxon>Pseudomonadati</taxon>
        <taxon>Pseudomonadota</taxon>
        <taxon>Gammaproteobacteria</taxon>
        <taxon>Oceanospirillales</taxon>
        <taxon>Endozoicomonadaceae</taxon>
        <taxon>Parendozoicomonas</taxon>
    </lineage>
</organism>
<dbReference type="InterPro" id="IPR013033">
    <property type="entry name" value="MinC"/>
</dbReference>
<evidence type="ECO:0000256" key="5">
    <source>
        <dbReference type="ARBA" id="ARBA00025606"/>
    </source>
</evidence>
<dbReference type="InterPro" id="IPR005526">
    <property type="entry name" value="Septum_form_inhib_MinC_C"/>
</dbReference>
<dbReference type="GO" id="GO:0000902">
    <property type="term" value="P:cell morphogenesis"/>
    <property type="evidence" value="ECO:0007669"/>
    <property type="project" value="InterPro"/>
</dbReference>
<sequence length="249" mass="27156">MVTLMTLELYRYDENLLRQQFQGLLANAPRFFENTPVVVGLEHLHNPEDAIDLKRLAHLCAGFGINLIAIRGGNSQHRRSAAEAGLACLAAQPQAVTRKLPANAPQRNKTSSIGKNAKVTPIHQNEMAFDEQAGQQASAPSFEEPKVISTPVRSGQQVYHNGDLILTGPVSAGAEILAGGNIHAYGPFRGRALAGVNGNSKARIFCTHFEAELVSIHGHYKLAVSMDKSLWKKAVQVYMDQDSLILKRL</sequence>
<dbReference type="PANTHER" id="PTHR34108">
    <property type="entry name" value="SEPTUM SITE-DETERMINING PROTEIN MINC"/>
    <property type="match status" value="1"/>
</dbReference>
<evidence type="ECO:0000313" key="10">
    <source>
        <dbReference type="Proteomes" id="UP000196573"/>
    </source>
</evidence>
<dbReference type="Proteomes" id="UP000196573">
    <property type="component" value="Unassembled WGS sequence"/>
</dbReference>
<dbReference type="InterPro" id="IPR016098">
    <property type="entry name" value="CAP/MinC_C"/>
</dbReference>
<protein>
    <recommendedName>
        <fullName evidence="6">Probable septum site-determining protein MinC</fullName>
    </recommendedName>
</protein>
<dbReference type="GO" id="GO:0051302">
    <property type="term" value="P:regulation of cell division"/>
    <property type="evidence" value="ECO:0007669"/>
    <property type="project" value="InterPro"/>
</dbReference>
<dbReference type="Pfam" id="PF05209">
    <property type="entry name" value="MinC_N"/>
    <property type="match status" value="1"/>
</dbReference>
<dbReference type="Gene3D" id="3.30.70.260">
    <property type="match status" value="1"/>
</dbReference>
<dbReference type="SUPFAM" id="SSF63848">
    <property type="entry name" value="Cell-division inhibitor MinC, C-terminal domain"/>
    <property type="match status" value="1"/>
</dbReference>
<dbReference type="NCBIfam" id="TIGR01222">
    <property type="entry name" value="minC"/>
    <property type="match status" value="1"/>
</dbReference>